<feature type="coiled-coil region" evidence="3">
    <location>
        <begin position="146"/>
        <end position="208"/>
    </location>
</feature>
<dbReference type="Pfam" id="PF05701">
    <property type="entry name" value="WEMBL"/>
    <property type="match status" value="1"/>
</dbReference>
<dbReference type="InterPro" id="IPR008545">
    <property type="entry name" value="Web"/>
</dbReference>
<evidence type="ECO:0000256" key="2">
    <source>
        <dbReference type="ARBA" id="ARBA00023054"/>
    </source>
</evidence>
<dbReference type="GO" id="GO:0009903">
    <property type="term" value="P:chloroplast avoidance movement"/>
    <property type="evidence" value="ECO:0007669"/>
    <property type="project" value="TreeGrafter"/>
</dbReference>
<dbReference type="PANTHER" id="PTHR32054">
    <property type="entry name" value="HEAVY CHAIN, PUTATIVE, EXPRESSED-RELATED-RELATED"/>
    <property type="match status" value="1"/>
</dbReference>
<organism evidence="5 6">
    <name type="scientific">Canna indica</name>
    <name type="common">Indian-shot</name>
    <dbReference type="NCBI Taxonomy" id="4628"/>
    <lineage>
        <taxon>Eukaryota</taxon>
        <taxon>Viridiplantae</taxon>
        <taxon>Streptophyta</taxon>
        <taxon>Embryophyta</taxon>
        <taxon>Tracheophyta</taxon>
        <taxon>Spermatophyta</taxon>
        <taxon>Magnoliopsida</taxon>
        <taxon>Liliopsida</taxon>
        <taxon>Zingiberales</taxon>
        <taxon>Cannaceae</taxon>
        <taxon>Canna</taxon>
    </lineage>
</organism>
<dbReference type="GO" id="GO:0009904">
    <property type="term" value="P:chloroplast accumulation movement"/>
    <property type="evidence" value="ECO:0007669"/>
    <property type="project" value="TreeGrafter"/>
</dbReference>
<gene>
    <name evidence="5" type="ORF">Cni_G17543</name>
</gene>
<evidence type="ECO:0000256" key="4">
    <source>
        <dbReference type="SAM" id="MobiDB-lite"/>
    </source>
</evidence>
<feature type="coiled-coil region" evidence="3">
    <location>
        <begin position="411"/>
        <end position="515"/>
    </location>
</feature>
<keyword evidence="2 3" id="KW-0175">Coiled coil</keyword>
<feature type="region of interest" description="Disordered" evidence="4">
    <location>
        <begin position="1"/>
        <end position="31"/>
    </location>
</feature>
<evidence type="ECO:0000313" key="6">
    <source>
        <dbReference type="Proteomes" id="UP001327560"/>
    </source>
</evidence>
<accession>A0AAQ3QHU8</accession>
<dbReference type="Proteomes" id="UP001327560">
    <property type="component" value="Chromosome 5"/>
</dbReference>
<dbReference type="PANTHER" id="PTHR32054:SF31">
    <property type="entry name" value="PROTEIN WEAK CHLOROPLAST MOVEMENT UNDER BLUE LIGHT 1"/>
    <property type="match status" value="1"/>
</dbReference>
<evidence type="ECO:0000313" key="5">
    <source>
        <dbReference type="EMBL" id="WOL08790.1"/>
    </source>
</evidence>
<dbReference type="EMBL" id="CP136894">
    <property type="protein sequence ID" value="WOL08790.1"/>
    <property type="molecule type" value="Genomic_DNA"/>
</dbReference>
<dbReference type="SUPFAM" id="SSF57997">
    <property type="entry name" value="Tropomyosin"/>
    <property type="match status" value="1"/>
</dbReference>
<protein>
    <submittedName>
        <fullName evidence="5">Uncharacterized protein</fullName>
    </submittedName>
</protein>
<dbReference type="AlphaFoldDB" id="A0AAQ3QHU8"/>
<proteinExistence type="inferred from homology"/>
<reference evidence="5 6" key="1">
    <citation type="submission" date="2023-10" db="EMBL/GenBank/DDBJ databases">
        <title>Chromosome-scale genome assembly provides insights into flower coloration mechanisms of Canna indica.</title>
        <authorList>
            <person name="Li C."/>
        </authorList>
    </citation>
    <scope>NUCLEOTIDE SEQUENCE [LARGE SCALE GENOMIC DNA]</scope>
    <source>
        <tissue evidence="5">Flower</tissue>
    </source>
</reference>
<sequence>MEVEKNNGEVSYHSTHPFKSAEGSSSPQSAPFLIIDREESINLHRGEVADDQLLFLTKIPDTASENKLGIELEDAKSVDSLMQHDILAHIGFDEPKEIDTPKSENGVAAQSFIDTAAPFASVRAAVSKFGGIVEVKTEEHQSMERHKHVQVELKKVQEEALKYQKRCEDEEYANAEILKELDSSKRIVDELKLEVEKAETQEDQAKQDSQLADLRLKEVEQGIDRNSSAATKAQLDLARERHAGAVAELTSVKKELESIQSQYASHVQQRDVAVNKATEIITSLEETEKTVKYLSLELITTKELAESAHVAHLRVEDRIIGATLTLEIEKLIWEKGLKHAEEEVQQFTEEIMLTNEVKSKLDKASILLLNLKAELASPKQAASDASSDDVEEVKLHIENANGRVSHMRIELSSVQSEIEIEKASLNALRQKEGLASITISSLEDELNKQNTELKLILKKAGSDEEEIEELPKTLQEASETAEQAEKAANLAREELRKAKEEASQAKAEANAMEMRLYSALSEIEAIKASQTLASSKVKASVGCDDSSGSIRVEVFEVFDREIRW</sequence>
<evidence type="ECO:0000256" key="3">
    <source>
        <dbReference type="SAM" id="Coils"/>
    </source>
</evidence>
<keyword evidence="6" id="KW-1185">Reference proteome</keyword>
<name>A0AAQ3QHU8_9LILI</name>
<comment type="similarity">
    <text evidence="1">Belongs to the WEB family.</text>
</comment>
<dbReference type="GO" id="GO:0005829">
    <property type="term" value="C:cytosol"/>
    <property type="evidence" value="ECO:0007669"/>
    <property type="project" value="TreeGrafter"/>
</dbReference>
<evidence type="ECO:0000256" key="1">
    <source>
        <dbReference type="ARBA" id="ARBA00005485"/>
    </source>
</evidence>